<evidence type="ECO:0000313" key="1">
    <source>
        <dbReference type="EMBL" id="KAJ8708592.1"/>
    </source>
</evidence>
<gene>
    <name evidence="1" type="ORF">PYW08_009974</name>
</gene>
<dbReference type="EMBL" id="CM056801">
    <property type="protein sequence ID" value="KAJ8708592.1"/>
    <property type="molecule type" value="Genomic_DNA"/>
</dbReference>
<protein>
    <submittedName>
        <fullName evidence="1">Uncharacterized protein</fullName>
    </submittedName>
</protein>
<dbReference type="Proteomes" id="UP001231649">
    <property type="component" value="Chromosome 25"/>
</dbReference>
<sequence>MSVYNFTLELVKRMNQETGSHFVTSALTPWTLLLVMTSQSRKLLGGSDAARQEIREVLQLHPHSCFVFIYLKLVNQVTMKPDDPALSTLERSSTIFFNASEKTNQNFFDVLSKAGIYSSRIMYFVDHKETAHSINDHVKSFTDDYMKDIVKPDDLDGLLTLTIDALTFKGVWKIPFPFEDTDTDEFFDNEDRIQHVPIITGAYSKPSIYNR</sequence>
<organism evidence="1 2">
    <name type="scientific">Mythimna loreyi</name>
    <dbReference type="NCBI Taxonomy" id="667449"/>
    <lineage>
        <taxon>Eukaryota</taxon>
        <taxon>Metazoa</taxon>
        <taxon>Ecdysozoa</taxon>
        <taxon>Arthropoda</taxon>
        <taxon>Hexapoda</taxon>
        <taxon>Insecta</taxon>
        <taxon>Pterygota</taxon>
        <taxon>Neoptera</taxon>
        <taxon>Endopterygota</taxon>
        <taxon>Lepidoptera</taxon>
        <taxon>Glossata</taxon>
        <taxon>Ditrysia</taxon>
        <taxon>Noctuoidea</taxon>
        <taxon>Noctuidae</taxon>
        <taxon>Noctuinae</taxon>
        <taxon>Hadenini</taxon>
        <taxon>Mythimna</taxon>
    </lineage>
</organism>
<keyword evidence="2" id="KW-1185">Reference proteome</keyword>
<name>A0ACC2Q5W8_9NEOP</name>
<comment type="caution">
    <text evidence="1">The sequence shown here is derived from an EMBL/GenBank/DDBJ whole genome shotgun (WGS) entry which is preliminary data.</text>
</comment>
<evidence type="ECO:0000313" key="2">
    <source>
        <dbReference type="Proteomes" id="UP001231649"/>
    </source>
</evidence>
<proteinExistence type="predicted"/>
<accession>A0ACC2Q5W8</accession>
<reference evidence="1" key="1">
    <citation type="submission" date="2023-03" db="EMBL/GenBank/DDBJ databases">
        <title>Chromosome-level genomes of two armyworms, Mythimna separata and Mythimna loreyi, provide insights into the biosynthesis and reception of sex pheromones.</title>
        <authorList>
            <person name="Zhao H."/>
        </authorList>
    </citation>
    <scope>NUCLEOTIDE SEQUENCE</scope>
    <source>
        <strain evidence="1">BeijingLab</strain>
    </source>
</reference>